<accession>A0A1I6UWP0</accession>
<dbReference type="STRING" id="1176198.SAMN05444716_106267"/>
<name>A0A1I6UWP0_9ACTN</name>
<gene>
    <name evidence="1" type="ORF">SAMN05444716_106267</name>
</gene>
<evidence type="ECO:0008006" key="3">
    <source>
        <dbReference type="Google" id="ProtNLM"/>
    </source>
</evidence>
<dbReference type="Proteomes" id="UP000198873">
    <property type="component" value="Unassembled WGS sequence"/>
</dbReference>
<organism evidence="1 2">
    <name type="scientific">Streptomyces harbinensis</name>
    <dbReference type="NCBI Taxonomy" id="1176198"/>
    <lineage>
        <taxon>Bacteria</taxon>
        <taxon>Bacillati</taxon>
        <taxon>Actinomycetota</taxon>
        <taxon>Actinomycetes</taxon>
        <taxon>Kitasatosporales</taxon>
        <taxon>Streptomycetaceae</taxon>
        <taxon>Streptomyces</taxon>
    </lineage>
</organism>
<dbReference type="RefSeq" id="WP_093843793.1">
    <property type="nucleotide sequence ID" value="NZ_FPAB01000006.1"/>
</dbReference>
<sequence>MTIIASLATGCSSVLGSNSGKLDYTPAVKSVEDARAEARDISSQLFDIASVRGETSEPGPGVTTCEADPDMERLYTMHHPWSISGVSRDVLREGMERLREQLPQEGWEIIEEGEANNANRSPVILFENRDVEYAAHVMLRGKTDDDSMLHVTVVSACFSTPEGESPKGSY</sequence>
<reference evidence="2" key="1">
    <citation type="submission" date="2016-10" db="EMBL/GenBank/DDBJ databases">
        <authorList>
            <person name="Varghese N."/>
            <person name="Submissions S."/>
        </authorList>
    </citation>
    <scope>NUCLEOTIDE SEQUENCE [LARGE SCALE GENOMIC DNA]</scope>
    <source>
        <strain evidence="2">CGMCC 4.7047</strain>
    </source>
</reference>
<dbReference type="AlphaFoldDB" id="A0A1I6UWP0"/>
<proteinExistence type="predicted"/>
<protein>
    <recommendedName>
        <fullName evidence="3">Lipoprotein</fullName>
    </recommendedName>
</protein>
<evidence type="ECO:0000313" key="1">
    <source>
        <dbReference type="EMBL" id="SFT05870.1"/>
    </source>
</evidence>
<dbReference type="EMBL" id="FPAB01000006">
    <property type="protein sequence ID" value="SFT05870.1"/>
    <property type="molecule type" value="Genomic_DNA"/>
</dbReference>
<keyword evidence="2" id="KW-1185">Reference proteome</keyword>
<evidence type="ECO:0000313" key="2">
    <source>
        <dbReference type="Proteomes" id="UP000198873"/>
    </source>
</evidence>